<gene>
    <name evidence="1" type="ORF">L596_022518</name>
</gene>
<dbReference type="EMBL" id="AZBU02000007">
    <property type="protein sequence ID" value="TKR70495.1"/>
    <property type="molecule type" value="Genomic_DNA"/>
</dbReference>
<comment type="caution">
    <text evidence="1">The sequence shown here is derived from an EMBL/GenBank/DDBJ whole genome shotgun (WGS) entry which is preliminary data.</text>
</comment>
<name>A0A4V6A093_STECR</name>
<dbReference type="AlphaFoldDB" id="A0A4V6A093"/>
<protein>
    <submittedName>
        <fullName evidence="1">Uncharacterized protein</fullName>
    </submittedName>
</protein>
<reference evidence="1 2" key="1">
    <citation type="journal article" date="2015" name="Genome Biol.">
        <title>Comparative genomics of Steinernema reveals deeply conserved gene regulatory networks.</title>
        <authorList>
            <person name="Dillman A.R."/>
            <person name="Macchietto M."/>
            <person name="Porter C.F."/>
            <person name="Rogers A."/>
            <person name="Williams B."/>
            <person name="Antoshechkin I."/>
            <person name="Lee M.M."/>
            <person name="Goodwin Z."/>
            <person name="Lu X."/>
            <person name="Lewis E.E."/>
            <person name="Goodrich-Blair H."/>
            <person name="Stock S.P."/>
            <person name="Adams B.J."/>
            <person name="Sternberg P.W."/>
            <person name="Mortazavi A."/>
        </authorList>
    </citation>
    <scope>NUCLEOTIDE SEQUENCE [LARGE SCALE GENOMIC DNA]</scope>
    <source>
        <strain evidence="1 2">ALL</strain>
    </source>
</reference>
<dbReference type="Proteomes" id="UP000298663">
    <property type="component" value="Unassembled WGS sequence"/>
</dbReference>
<sequence length="67" mass="7695">MAELKSIHEFPAAVIGIHSIPKKIKCAIASPENQMIEKEVALKDGQLREYSRNDRSHWFRIFVFVGL</sequence>
<reference evidence="1 2" key="2">
    <citation type="journal article" date="2019" name="G3 (Bethesda)">
        <title>Hybrid Assembly of the Genome of the Entomopathogenic Nematode Steinernema carpocapsae Identifies the X-Chromosome.</title>
        <authorList>
            <person name="Serra L."/>
            <person name="Macchietto M."/>
            <person name="Macias-Munoz A."/>
            <person name="McGill C.J."/>
            <person name="Rodriguez I.M."/>
            <person name="Rodriguez B."/>
            <person name="Murad R."/>
            <person name="Mortazavi A."/>
        </authorList>
    </citation>
    <scope>NUCLEOTIDE SEQUENCE [LARGE SCALE GENOMIC DNA]</scope>
    <source>
        <strain evidence="1 2">ALL</strain>
    </source>
</reference>
<evidence type="ECO:0000313" key="1">
    <source>
        <dbReference type="EMBL" id="TKR70495.1"/>
    </source>
</evidence>
<accession>A0A4V6A093</accession>
<organism evidence="1 2">
    <name type="scientific">Steinernema carpocapsae</name>
    <name type="common">Entomopathogenic nematode</name>
    <dbReference type="NCBI Taxonomy" id="34508"/>
    <lineage>
        <taxon>Eukaryota</taxon>
        <taxon>Metazoa</taxon>
        <taxon>Ecdysozoa</taxon>
        <taxon>Nematoda</taxon>
        <taxon>Chromadorea</taxon>
        <taxon>Rhabditida</taxon>
        <taxon>Tylenchina</taxon>
        <taxon>Panagrolaimomorpha</taxon>
        <taxon>Strongyloidoidea</taxon>
        <taxon>Steinernematidae</taxon>
        <taxon>Steinernema</taxon>
    </lineage>
</organism>
<keyword evidence="2" id="KW-1185">Reference proteome</keyword>
<evidence type="ECO:0000313" key="2">
    <source>
        <dbReference type="Proteomes" id="UP000298663"/>
    </source>
</evidence>
<proteinExistence type="predicted"/>